<comment type="miscellaneous">
    <text evidence="1">Reaction mechanism of ThiL seems to utilize a direct, inline transfer of the gamma-phosphate of ATP to TMP rather than a phosphorylated enzyme intermediate.</text>
</comment>
<dbReference type="CDD" id="cd02194">
    <property type="entry name" value="ThiL"/>
    <property type="match status" value="1"/>
</dbReference>
<dbReference type="Pfam" id="PF02769">
    <property type="entry name" value="AIRS_C"/>
    <property type="match status" value="1"/>
</dbReference>
<feature type="binding site" evidence="1">
    <location>
        <position position="56"/>
    </location>
    <ligand>
        <name>Mg(2+)</name>
        <dbReference type="ChEBI" id="CHEBI:18420"/>
        <label>1</label>
    </ligand>
</feature>
<dbReference type="EMBL" id="JAIEZQ010000002">
    <property type="protein sequence ID" value="MBY9075743.1"/>
    <property type="molecule type" value="Genomic_DNA"/>
</dbReference>
<keyword evidence="1 4" id="KW-0418">Kinase</keyword>
<feature type="binding site" evidence="1">
    <location>
        <position position="57"/>
    </location>
    <ligand>
        <name>Mg(2+)</name>
        <dbReference type="ChEBI" id="CHEBI:18420"/>
        <label>1</label>
    </ligand>
</feature>
<dbReference type="NCBIfam" id="NF004351">
    <property type="entry name" value="PRK05731.1-4"/>
    <property type="match status" value="1"/>
</dbReference>
<evidence type="ECO:0000259" key="3">
    <source>
        <dbReference type="Pfam" id="PF02769"/>
    </source>
</evidence>
<feature type="binding site" evidence="1">
    <location>
        <position position="223"/>
    </location>
    <ligand>
        <name>Mg(2+)</name>
        <dbReference type="ChEBI" id="CHEBI:18420"/>
        <label>5</label>
    </ligand>
</feature>
<dbReference type="InterPro" id="IPR036676">
    <property type="entry name" value="PurM-like_C_sf"/>
</dbReference>
<dbReference type="Proteomes" id="UP000754710">
    <property type="component" value="Unassembled WGS sequence"/>
</dbReference>
<evidence type="ECO:0000259" key="2">
    <source>
        <dbReference type="Pfam" id="PF00586"/>
    </source>
</evidence>
<comment type="catalytic activity">
    <reaction evidence="1">
        <text>thiamine phosphate + ATP = thiamine diphosphate + ADP</text>
        <dbReference type="Rhea" id="RHEA:15913"/>
        <dbReference type="ChEBI" id="CHEBI:30616"/>
        <dbReference type="ChEBI" id="CHEBI:37575"/>
        <dbReference type="ChEBI" id="CHEBI:58937"/>
        <dbReference type="ChEBI" id="CHEBI:456216"/>
        <dbReference type="EC" id="2.7.4.16"/>
    </reaction>
</comment>
<keyword evidence="1" id="KW-0460">Magnesium</keyword>
<dbReference type="SUPFAM" id="SSF56042">
    <property type="entry name" value="PurM C-terminal domain-like"/>
    <property type="match status" value="1"/>
</dbReference>
<organism evidence="4 5">
    <name type="scientific">Nocardioides jiangsuensis</name>
    <dbReference type="NCBI Taxonomy" id="2866161"/>
    <lineage>
        <taxon>Bacteria</taxon>
        <taxon>Bacillati</taxon>
        <taxon>Actinomycetota</taxon>
        <taxon>Actinomycetes</taxon>
        <taxon>Propionibacteriales</taxon>
        <taxon>Nocardioidaceae</taxon>
        <taxon>Nocardioides</taxon>
    </lineage>
</organism>
<dbReference type="InterPro" id="IPR006283">
    <property type="entry name" value="ThiL-like"/>
</dbReference>
<feature type="binding site" evidence="1">
    <location>
        <begin position="133"/>
        <end position="134"/>
    </location>
    <ligand>
        <name>ATP</name>
        <dbReference type="ChEBI" id="CHEBI:30616"/>
    </ligand>
</feature>
<keyword evidence="1" id="KW-0547">Nucleotide-binding</keyword>
<sequence>MTSRSLPTNATLADLGEFGLVDALKERFPQGDNVLLGPGDDAAVVTVPDGRVVVSTDLLVDTRHFRRDWASALDIGHKAAAQNLSDINAMGGRATALTVGLAAPPDLPATWALELADGIVEEAGLVGASVVGGDVTRSDQVMIAVTVLGSVEGEPVRRSGARPGDVVAIAGRQGWAAAGLAVLARGFRSPRALVEAHRRPEPPYGAGPVAAAAGATAMIDVSDGLLGDVAHIAEASGVAIDISAGSFEVAEPLRAVGAALGADPMRFILTGGDDHALVATYPAGTALPDGWTRIGEVAEGSGVTVDGAAYEGPAGHTHF</sequence>
<comment type="caution">
    <text evidence="1">Lacks conserved residue(s) required for the propagation of feature annotation.</text>
</comment>
<dbReference type="InterPro" id="IPR016188">
    <property type="entry name" value="PurM-like_N"/>
</dbReference>
<comment type="pathway">
    <text evidence="1">Cofactor biosynthesis; thiamine diphosphate biosynthesis; thiamine diphosphate from thiamine phosphate: step 1/1.</text>
</comment>
<feature type="binding site" evidence="1">
    <location>
        <position position="273"/>
    </location>
    <ligand>
        <name>substrate</name>
    </ligand>
</feature>
<dbReference type="EC" id="2.7.4.16" evidence="1"/>
<feature type="binding site" evidence="1">
    <location>
        <position position="41"/>
    </location>
    <ligand>
        <name>Mg(2+)</name>
        <dbReference type="ChEBI" id="CHEBI:18420"/>
        <label>3</label>
    </ligand>
</feature>
<keyword evidence="1" id="KW-0784">Thiamine biosynthesis</keyword>
<gene>
    <name evidence="1" type="primary">thiL</name>
    <name evidence="4" type="ORF">K1X13_13005</name>
</gene>
<dbReference type="PIRSF" id="PIRSF005303">
    <property type="entry name" value="Thiam_monoph_kin"/>
    <property type="match status" value="1"/>
</dbReference>
<dbReference type="HAMAP" id="MF_02128">
    <property type="entry name" value="TMP_kinase"/>
    <property type="match status" value="1"/>
</dbReference>
<dbReference type="PANTHER" id="PTHR30270:SF0">
    <property type="entry name" value="THIAMINE-MONOPHOSPHATE KINASE"/>
    <property type="match status" value="1"/>
</dbReference>
<name>A0ABS7RNW8_9ACTN</name>
<evidence type="ECO:0000256" key="1">
    <source>
        <dbReference type="HAMAP-Rule" id="MF_02128"/>
    </source>
</evidence>
<feature type="binding site" evidence="1">
    <location>
        <position position="64"/>
    </location>
    <ligand>
        <name>substrate</name>
    </ligand>
</feature>
<dbReference type="SUPFAM" id="SSF55326">
    <property type="entry name" value="PurM N-terminal domain-like"/>
    <property type="match status" value="1"/>
</dbReference>
<dbReference type="GO" id="GO:0009030">
    <property type="term" value="F:thiamine-phosphate kinase activity"/>
    <property type="evidence" value="ECO:0007669"/>
    <property type="project" value="UniProtKB-EC"/>
</dbReference>
<feature type="binding site" evidence="1">
    <location>
        <position position="41"/>
    </location>
    <ligand>
        <name>Mg(2+)</name>
        <dbReference type="ChEBI" id="CHEBI:18420"/>
        <label>4</label>
    </ligand>
</feature>
<feature type="binding site" evidence="1">
    <location>
        <position position="134"/>
    </location>
    <ligand>
        <name>Mg(2+)</name>
        <dbReference type="ChEBI" id="CHEBI:18420"/>
        <label>1</label>
    </ligand>
</feature>
<feature type="binding site" evidence="1">
    <location>
        <position position="222"/>
    </location>
    <ligand>
        <name>ATP</name>
        <dbReference type="ChEBI" id="CHEBI:30616"/>
    </ligand>
</feature>
<feature type="binding site" evidence="1">
    <location>
        <position position="55"/>
    </location>
    <ligand>
        <name>Mg(2+)</name>
        <dbReference type="ChEBI" id="CHEBI:18420"/>
        <label>4</label>
    </ligand>
</feature>
<dbReference type="Gene3D" id="3.90.650.10">
    <property type="entry name" value="PurM-like C-terminal domain"/>
    <property type="match status" value="1"/>
</dbReference>
<comment type="caution">
    <text evidence="4">The sequence shown here is derived from an EMBL/GenBank/DDBJ whole genome shotgun (WGS) entry which is preliminary data.</text>
</comment>
<proteinExistence type="inferred from homology"/>
<dbReference type="InterPro" id="IPR036921">
    <property type="entry name" value="PurM-like_N_sf"/>
</dbReference>
<feature type="domain" description="PurM-like C-terminal" evidence="3">
    <location>
        <begin position="162"/>
        <end position="302"/>
    </location>
</feature>
<comment type="similarity">
    <text evidence="1">Belongs to the thiamine-monophosphate kinase family.</text>
</comment>
<keyword evidence="1" id="KW-0479">Metal-binding</keyword>
<keyword evidence="5" id="KW-1185">Reference proteome</keyword>
<feature type="binding site" evidence="1">
    <location>
        <position position="57"/>
    </location>
    <ligand>
        <name>Mg(2+)</name>
        <dbReference type="ChEBI" id="CHEBI:18420"/>
        <label>2</label>
    </ligand>
</feature>
<feature type="binding site" evidence="1">
    <location>
        <position position="86"/>
    </location>
    <ligand>
        <name>Mg(2+)</name>
        <dbReference type="ChEBI" id="CHEBI:18420"/>
        <label>4</label>
    </ligand>
</feature>
<feature type="binding site" evidence="1">
    <location>
        <position position="220"/>
    </location>
    <ligand>
        <name>Mg(2+)</name>
        <dbReference type="ChEBI" id="CHEBI:18420"/>
        <label>3</label>
    </ligand>
</feature>
<feature type="domain" description="PurM-like N-terminal" evidence="2">
    <location>
        <begin position="39"/>
        <end position="151"/>
    </location>
</feature>
<dbReference type="RefSeq" id="WP_221025454.1">
    <property type="nucleotide sequence ID" value="NZ_JAIEZQ010000002.1"/>
</dbReference>
<accession>A0ABS7RNW8</accession>
<keyword evidence="1 4" id="KW-0808">Transferase</keyword>
<feature type="binding site" evidence="1">
    <location>
        <position position="86"/>
    </location>
    <ligand>
        <name>Mg(2+)</name>
        <dbReference type="ChEBI" id="CHEBI:18420"/>
        <label>3</label>
    </ligand>
</feature>
<dbReference type="Gene3D" id="3.30.1330.10">
    <property type="entry name" value="PurM-like, N-terminal domain"/>
    <property type="match status" value="1"/>
</dbReference>
<feature type="binding site" evidence="1">
    <location>
        <position position="158"/>
    </location>
    <ligand>
        <name>ATP</name>
        <dbReference type="ChEBI" id="CHEBI:30616"/>
    </ligand>
</feature>
<dbReference type="PANTHER" id="PTHR30270">
    <property type="entry name" value="THIAMINE-MONOPHOSPHATE KINASE"/>
    <property type="match status" value="1"/>
</dbReference>
<protein>
    <recommendedName>
        <fullName evidence="1">Thiamine-monophosphate kinase</fullName>
        <shortName evidence="1">TMP kinase</shortName>
        <shortName evidence="1">Thiamine-phosphate kinase</shortName>
        <ecNumber evidence="1">2.7.4.16</ecNumber>
    </recommendedName>
</protein>
<keyword evidence="1" id="KW-0067">ATP-binding</keyword>
<evidence type="ECO:0000313" key="4">
    <source>
        <dbReference type="EMBL" id="MBY9075743.1"/>
    </source>
</evidence>
<feature type="binding site" evidence="1">
    <location>
        <position position="86"/>
    </location>
    <ligand>
        <name>Mg(2+)</name>
        <dbReference type="ChEBI" id="CHEBI:18420"/>
        <label>2</label>
    </ligand>
</feature>
<comment type="function">
    <text evidence="1">Catalyzes the ATP-dependent phosphorylation of thiamine-monophosphate (TMP) to form thiamine-pyrophosphate (TPP), the active form of vitamin B1.</text>
</comment>
<reference evidence="4 5" key="1">
    <citation type="submission" date="2021-08" db="EMBL/GenBank/DDBJ databases">
        <title>Nocardioides bacterium WL0053 sp. nov., isolated from the sediment.</title>
        <authorList>
            <person name="Wang L."/>
            <person name="Zhang D."/>
            <person name="Zhang A."/>
        </authorList>
    </citation>
    <scope>NUCLEOTIDE SEQUENCE [LARGE SCALE GENOMIC DNA]</scope>
    <source>
        <strain evidence="4 5">WL0053</strain>
    </source>
</reference>
<dbReference type="InterPro" id="IPR010918">
    <property type="entry name" value="PurM-like_C_dom"/>
</dbReference>
<evidence type="ECO:0000313" key="5">
    <source>
        <dbReference type="Proteomes" id="UP000754710"/>
    </source>
</evidence>
<dbReference type="NCBIfam" id="TIGR01379">
    <property type="entry name" value="thiL"/>
    <property type="match status" value="1"/>
</dbReference>
<dbReference type="Pfam" id="PF00586">
    <property type="entry name" value="AIRS"/>
    <property type="match status" value="1"/>
</dbReference>